<comment type="caution">
    <text evidence="9">The sequence shown here is derived from an EMBL/GenBank/DDBJ whole genome shotgun (WGS) entry which is preliminary data.</text>
</comment>
<dbReference type="GO" id="GO:0003676">
    <property type="term" value="F:nucleic acid binding"/>
    <property type="evidence" value="ECO:0007669"/>
    <property type="project" value="InterPro"/>
</dbReference>
<dbReference type="InterPro" id="IPR041588">
    <property type="entry name" value="Integrase_H2C2"/>
</dbReference>
<dbReference type="FunFam" id="3.10.20.370:FF:000001">
    <property type="entry name" value="Retrovirus-related Pol polyprotein from transposon 17.6-like protein"/>
    <property type="match status" value="1"/>
</dbReference>
<keyword evidence="6" id="KW-0378">Hydrolase</keyword>
<dbReference type="AlphaFoldDB" id="A0A836EW64"/>
<evidence type="ECO:0000313" key="10">
    <source>
        <dbReference type="Proteomes" id="UP000668214"/>
    </source>
</evidence>
<dbReference type="Gene3D" id="3.10.20.370">
    <property type="match status" value="1"/>
</dbReference>
<evidence type="ECO:0000313" key="9">
    <source>
        <dbReference type="EMBL" id="KAG5321407.1"/>
    </source>
</evidence>
<dbReference type="GO" id="GO:0015074">
    <property type="term" value="P:DNA integration"/>
    <property type="evidence" value="ECO:0007669"/>
    <property type="project" value="InterPro"/>
</dbReference>
<evidence type="ECO:0000256" key="2">
    <source>
        <dbReference type="ARBA" id="ARBA00022679"/>
    </source>
</evidence>
<feature type="non-terminal residue" evidence="9">
    <location>
        <position position="394"/>
    </location>
</feature>
<dbReference type="InterPro" id="IPR041373">
    <property type="entry name" value="RT_RNaseH"/>
</dbReference>
<dbReference type="InterPro" id="IPR043502">
    <property type="entry name" value="DNA/RNA_pol_sf"/>
</dbReference>
<evidence type="ECO:0000256" key="4">
    <source>
        <dbReference type="ARBA" id="ARBA00022722"/>
    </source>
</evidence>
<dbReference type="GO" id="GO:0042575">
    <property type="term" value="C:DNA polymerase complex"/>
    <property type="evidence" value="ECO:0007669"/>
    <property type="project" value="UniProtKB-ARBA"/>
</dbReference>
<dbReference type="InterPro" id="IPR012337">
    <property type="entry name" value="RNaseH-like_sf"/>
</dbReference>
<proteinExistence type="predicted"/>
<dbReference type="EMBL" id="JAANIA010001212">
    <property type="protein sequence ID" value="KAG5321407.1"/>
    <property type="molecule type" value="Genomic_DNA"/>
</dbReference>
<sequence length="394" mass="45565">MTKFEWTINQEDFFQELKEKLCEKPVLQYPDFSKPFILTIDASGIAIGGILSQAEINKDRPIAYASRTLTENEIKYDTYEKEALVIVYCVKHFRPYLYGRKFTLVTDHKPLLWFKNAQDASMRILRWRLKLAEYDYDVVYKAVFVDSTTKLIICNGLVKYPPKDLRSTIIGEIHCLPTGGHRGVAKTYTRIKHKYHWENLDIVGSLPKTGRGNEYILTLQVQLTKFCMGISLSDQTSETIAEAFVGRFICILGAPKAILTDQGRNFISKLMKKIAKIFRIRKFRTTAFHLQSNGSLERSHHALGEYLKQYANEQKQWDRWIGLAIFNYNTSVHEATKHTPYELVFSKIARVPSNELFNPEDKLANYDDYLINLVTQLHAIQTNTCENVIKAKVK</sequence>
<keyword evidence="4" id="KW-0540">Nuclease</keyword>
<keyword evidence="5" id="KW-0255">Endonuclease</keyword>
<name>A0A836EW64_9HYME</name>
<dbReference type="GO" id="GO:0016787">
    <property type="term" value="F:hydrolase activity"/>
    <property type="evidence" value="ECO:0007669"/>
    <property type="project" value="UniProtKB-KW"/>
</dbReference>
<evidence type="ECO:0000259" key="8">
    <source>
        <dbReference type="PROSITE" id="PS50994"/>
    </source>
</evidence>
<dbReference type="GO" id="GO:0003964">
    <property type="term" value="F:RNA-directed DNA polymerase activity"/>
    <property type="evidence" value="ECO:0007669"/>
    <property type="project" value="UniProtKB-KW"/>
</dbReference>
<dbReference type="EC" id="2.7.7.49" evidence="1"/>
<dbReference type="InterPro" id="IPR001584">
    <property type="entry name" value="Integrase_cat-core"/>
</dbReference>
<dbReference type="InterPro" id="IPR050951">
    <property type="entry name" value="Retrovirus_Pol_polyprotein"/>
</dbReference>
<dbReference type="Gene3D" id="1.10.340.70">
    <property type="match status" value="1"/>
</dbReference>
<keyword evidence="10" id="KW-1185">Reference proteome</keyword>
<evidence type="ECO:0000256" key="5">
    <source>
        <dbReference type="ARBA" id="ARBA00022759"/>
    </source>
</evidence>
<dbReference type="GO" id="GO:0004519">
    <property type="term" value="F:endonuclease activity"/>
    <property type="evidence" value="ECO:0007669"/>
    <property type="project" value="UniProtKB-KW"/>
</dbReference>
<dbReference type="PROSITE" id="PS50994">
    <property type="entry name" value="INTEGRASE"/>
    <property type="match status" value="1"/>
</dbReference>
<accession>A0A836EW64</accession>
<dbReference type="Pfam" id="PF17921">
    <property type="entry name" value="Integrase_H2C2"/>
    <property type="match status" value="1"/>
</dbReference>
<evidence type="ECO:0000256" key="1">
    <source>
        <dbReference type="ARBA" id="ARBA00012493"/>
    </source>
</evidence>
<dbReference type="PANTHER" id="PTHR37984">
    <property type="entry name" value="PROTEIN CBG26694"/>
    <property type="match status" value="1"/>
</dbReference>
<dbReference type="FunFam" id="3.30.420.10:FF:000032">
    <property type="entry name" value="Retrovirus-related Pol polyprotein from transposon 297-like Protein"/>
    <property type="match status" value="1"/>
</dbReference>
<feature type="non-terminal residue" evidence="9">
    <location>
        <position position="1"/>
    </location>
</feature>
<dbReference type="Gene3D" id="3.30.70.270">
    <property type="match status" value="1"/>
</dbReference>
<dbReference type="SUPFAM" id="SSF53098">
    <property type="entry name" value="Ribonuclease H-like"/>
    <property type="match status" value="1"/>
</dbReference>
<dbReference type="Gene3D" id="3.30.420.10">
    <property type="entry name" value="Ribonuclease H-like superfamily/Ribonuclease H"/>
    <property type="match status" value="1"/>
</dbReference>
<evidence type="ECO:0000256" key="6">
    <source>
        <dbReference type="ARBA" id="ARBA00022801"/>
    </source>
</evidence>
<organism evidence="9 10">
    <name type="scientific">Pseudoatta argentina</name>
    <dbReference type="NCBI Taxonomy" id="621737"/>
    <lineage>
        <taxon>Eukaryota</taxon>
        <taxon>Metazoa</taxon>
        <taxon>Ecdysozoa</taxon>
        <taxon>Arthropoda</taxon>
        <taxon>Hexapoda</taxon>
        <taxon>Insecta</taxon>
        <taxon>Pterygota</taxon>
        <taxon>Neoptera</taxon>
        <taxon>Endopterygota</taxon>
        <taxon>Hymenoptera</taxon>
        <taxon>Apocrita</taxon>
        <taxon>Aculeata</taxon>
        <taxon>Formicoidea</taxon>
        <taxon>Formicidae</taxon>
        <taxon>Myrmicinae</taxon>
        <taxon>Pseudoatta</taxon>
    </lineage>
</organism>
<reference evidence="9" key="1">
    <citation type="submission" date="2020-02" db="EMBL/GenBank/DDBJ databases">
        <title>Relaxed selection underlies rapid genomic changes in the transitions from sociality to social parasitism in ants.</title>
        <authorList>
            <person name="Bi X."/>
        </authorList>
    </citation>
    <scope>NUCLEOTIDE SEQUENCE</scope>
    <source>
        <strain evidence="9">BGI-DK2014c</strain>
        <tissue evidence="9">Whole body</tissue>
    </source>
</reference>
<dbReference type="Pfam" id="PF17917">
    <property type="entry name" value="RT_RNaseH"/>
    <property type="match status" value="1"/>
</dbReference>
<keyword evidence="3" id="KW-0548">Nucleotidyltransferase</keyword>
<dbReference type="SUPFAM" id="SSF56672">
    <property type="entry name" value="DNA/RNA polymerases"/>
    <property type="match status" value="1"/>
</dbReference>
<dbReference type="InterPro" id="IPR036397">
    <property type="entry name" value="RNaseH_sf"/>
</dbReference>
<protein>
    <recommendedName>
        <fullName evidence="1">RNA-directed DNA polymerase</fullName>
        <ecNumber evidence="1">2.7.7.49</ecNumber>
    </recommendedName>
</protein>
<evidence type="ECO:0000256" key="7">
    <source>
        <dbReference type="ARBA" id="ARBA00022918"/>
    </source>
</evidence>
<dbReference type="PANTHER" id="PTHR37984:SF5">
    <property type="entry name" value="PROTEIN NYNRIN-LIKE"/>
    <property type="match status" value="1"/>
</dbReference>
<feature type="domain" description="Integrase catalytic" evidence="8">
    <location>
        <begin position="190"/>
        <end position="348"/>
    </location>
</feature>
<dbReference type="InterPro" id="IPR043128">
    <property type="entry name" value="Rev_trsase/Diguanyl_cyclase"/>
</dbReference>
<keyword evidence="7" id="KW-0695">RNA-directed DNA polymerase</keyword>
<evidence type="ECO:0000256" key="3">
    <source>
        <dbReference type="ARBA" id="ARBA00022695"/>
    </source>
</evidence>
<gene>
    <name evidence="9" type="primary">Pol_1</name>
    <name evidence="9" type="ORF">G6Z78_0000675</name>
</gene>
<dbReference type="Proteomes" id="UP000668214">
    <property type="component" value="Unassembled WGS sequence"/>
</dbReference>
<keyword evidence="2" id="KW-0808">Transferase</keyword>
<dbReference type="CDD" id="cd09274">
    <property type="entry name" value="RNase_HI_RT_Ty3"/>
    <property type="match status" value="1"/>
</dbReference>